<dbReference type="EMBL" id="CP053418">
    <property type="protein sequence ID" value="QJW85106.1"/>
    <property type="molecule type" value="Genomic_DNA"/>
</dbReference>
<name>A0ABX6P4P5_9BURK</name>
<evidence type="ECO:0000313" key="2">
    <source>
        <dbReference type="EMBL" id="QJW85106.1"/>
    </source>
</evidence>
<gene>
    <name evidence="2" type="ORF">HK414_21405</name>
</gene>
<proteinExistence type="predicted"/>
<keyword evidence="3" id="KW-1185">Reference proteome</keyword>
<keyword evidence="1" id="KW-1133">Transmembrane helix</keyword>
<sequence length="64" mass="6843">MSRGTRGEEIFKTVLQVLAILMLAGICAMVLHKGYADVGALAKAHAGEGFWKALGRYLLRNPAG</sequence>
<protein>
    <submittedName>
        <fullName evidence="2">Uncharacterized protein</fullName>
    </submittedName>
</protein>
<evidence type="ECO:0000256" key="1">
    <source>
        <dbReference type="SAM" id="Phobius"/>
    </source>
</evidence>
<accession>A0ABX6P4P5</accession>
<keyword evidence="1" id="KW-0812">Transmembrane</keyword>
<dbReference type="Proteomes" id="UP000500826">
    <property type="component" value="Chromosome"/>
</dbReference>
<reference evidence="2 3" key="1">
    <citation type="submission" date="2020-05" db="EMBL/GenBank/DDBJ databases">
        <title>Ramlibacter rhizophilus sp. nov., isolated from rhizosphere soil of national flower Mugunghwa from South Korea.</title>
        <authorList>
            <person name="Zheng-Fei Y."/>
            <person name="Huan T."/>
        </authorList>
    </citation>
    <scope>NUCLEOTIDE SEQUENCE [LARGE SCALE GENOMIC DNA]</scope>
    <source>
        <strain evidence="2 3">H242</strain>
    </source>
</reference>
<keyword evidence="1" id="KW-0472">Membrane</keyword>
<evidence type="ECO:0000313" key="3">
    <source>
        <dbReference type="Proteomes" id="UP000500826"/>
    </source>
</evidence>
<feature type="transmembrane region" description="Helical" evidence="1">
    <location>
        <begin position="12"/>
        <end position="31"/>
    </location>
</feature>
<organism evidence="2 3">
    <name type="scientific">Ramlibacter terrae</name>
    <dbReference type="NCBI Taxonomy" id="2732511"/>
    <lineage>
        <taxon>Bacteria</taxon>
        <taxon>Pseudomonadati</taxon>
        <taxon>Pseudomonadota</taxon>
        <taxon>Betaproteobacteria</taxon>
        <taxon>Burkholderiales</taxon>
        <taxon>Comamonadaceae</taxon>
        <taxon>Ramlibacter</taxon>
    </lineage>
</organism>